<evidence type="ECO:0000313" key="3">
    <source>
        <dbReference type="EMBL" id="KRK89641.1"/>
    </source>
</evidence>
<evidence type="ECO:0000313" key="4">
    <source>
        <dbReference type="Proteomes" id="UP000050828"/>
    </source>
</evidence>
<dbReference type="InterPro" id="IPR027954">
    <property type="entry name" value="Transcobalamin-like_C"/>
</dbReference>
<sequence length="264" mass="28475">MSKKRIIAIIGSLVILSGIGYGTYQSVAQDNPSTRSQHVKEEHRSKKRVKPATVGLDGKVKSKASESHSRAVSESRKTAETRKSSSQSEQTNESSQKSASSKQLASQQAVEQGSAVQSASTQSAINQSSQSTESKPVTPPTTTPQPVLEKVSVNVYGPISEGNPKWLNGDQVEIKDGDMVIDVLKRDLQSRGMALSYRGTGGGVYIKGINGLFEFDKGPLSGWLYRVNGSFPNYSCGNYPVKSGDVIDWMYTENLGNDRNAPQG</sequence>
<comment type="caution">
    <text evidence="3">The sequence shown here is derived from an EMBL/GenBank/DDBJ whole genome shotgun (WGS) entry which is preliminary data.</text>
</comment>
<accession>A0AAJ0LDN6</accession>
<dbReference type="Pfam" id="PF14478">
    <property type="entry name" value="DUF4430"/>
    <property type="match status" value="1"/>
</dbReference>
<organism evidence="3 4">
    <name type="scientific">Latilactobacillus curvatus JCM 1096 = DSM 20019</name>
    <dbReference type="NCBI Taxonomy" id="1293592"/>
    <lineage>
        <taxon>Bacteria</taxon>
        <taxon>Bacillati</taxon>
        <taxon>Bacillota</taxon>
        <taxon>Bacilli</taxon>
        <taxon>Lactobacillales</taxon>
        <taxon>Lactobacillaceae</taxon>
        <taxon>Latilactobacillus</taxon>
    </lineage>
</organism>
<feature type="compositionally biased region" description="Basic and acidic residues" evidence="1">
    <location>
        <begin position="58"/>
        <end position="83"/>
    </location>
</feature>
<gene>
    <name evidence="3" type="ORF">FC08_GL001658</name>
</gene>
<protein>
    <submittedName>
        <fullName evidence="3">Metal ion ABC transporter, substrate-binding lipoprotein</fullName>
    </submittedName>
</protein>
<name>A0AAJ0LDN6_LATCU</name>
<feature type="compositionally biased region" description="Polar residues" evidence="1">
    <location>
        <begin position="110"/>
        <end position="135"/>
    </location>
</feature>
<proteinExistence type="predicted"/>
<feature type="domain" description="Transcobalamin-like C-terminal" evidence="2">
    <location>
        <begin position="177"/>
        <end position="252"/>
    </location>
</feature>
<evidence type="ECO:0000256" key="1">
    <source>
        <dbReference type="SAM" id="MobiDB-lite"/>
    </source>
</evidence>
<dbReference type="RefSeq" id="WP_056966894.1">
    <property type="nucleotide sequence ID" value="NZ_AZDL01000080.1"/>
</dbReference>
<dbReference type="Proteomes" id="UP000050828">
    <property type="component" value="Unassembled WGS sequence"/>
</dbReference>
<feature type="compositionally biased region" description="Polar residues" evidence="1">
    <location>
        <begin position="26"/>
        <end position="36"/>
    </location>
</feature>
<evidence type="ECO:0000259" key="2">
    <source>
        <dbReference type="Pfam" id="PF14478"/>
    </source>
</evidence>
<feature type="region of interest" description="Disordered" evidence="1">
    <location>
        <begin position="26"/>
        <end position="148"/>
    </location>
</feature>
<reference evidence="3 4" key="1">
    <citation type="journal article" date="2015" name="Genome Announc.">
        <title>Expanding the biotechnology potential of lactobacilli through comparative genomics of 213 strains and associated genera.</title>
        <authorList>
            <person name="Sun Z."/>
            <person name="Harris H.M."/>
            <person name="McCann A."/>
            <person name="Guo C."/>
            <person name="Argimon S."/>
            <person name="Zhang W."/>
            <person name="Yang X."/>
            <person name="Jeffery I.B."/>
            <person name="Cooney J.C."/>
            <person name="Kagawa T.F."/>
            <person name="Liu W."/>
            <person name="Song Y."/>
            <person name="Salvetti E."/>
            <person name="Wrobel A."/>
            <person name="Rasinkangas P."/>
            <person name="Parkhill J."/>
            <person name="Rea M.C."/>
            <person name="O'Sullivan O."/>
            <person name="Ritari J."/>
            <person name="Douillard F.P."/>
            <person name="Paul Ross R."/>
            <person name="Yang R."/>
            <person name="Briner A.E."/>
            <person name="Felis G.E."/>
            <person name="de Vos W.M."/>
            <person name="Barrangou R."/>
            <person name="Klaenhammer T.R."/>
            <person name="Caufield P.W."/>
            <person name="Cui Y."/>
            <person name="Zhang H."/>
            <person name="O'Toole P.W."/>
        </authorList>
    </citation>
    <scope>NUCLEOTIDE SEQUENCE [LARGE SCALE GENOMIC DNA]</scope>
    <source>
        <strain evidence="3 4">DSM 20019</strain>
    </source>
</reference>
<feature type="compositionally biased region" description="Low complexity" evidence="1">
    <location>
        <begin position="84"/>
        <end position="109"/>
    </location>
</feature>
<dbReference type="Gene3D" id="2.170.130.30">
    <property type="match status" value="1"/>
</dbReference>
<keyword evidence="3" id="KW-0449">Lipoprotein</keyword>
<dbReference type="AlphaFoldDB" id="A0AAJ0LDN6"/>
<dbReference type="EMBL" id="AZDL01000080">
    <property type="protein sequence ID" value="KRK89641.1"/>
    <property type="molecule type" value="Genomic_DNA"/>
</dbReference>
<dbReference type="GeneID" id="49611276"/>